<dbReference type="Pfam" id="PF13377">
    <property type="entry name" value="Peripla_BP_3"/>
    <property type="match status" value="1"/>
</dbReference>
<organism evidence="6 7">
    <name type="scientific">Chelatococcus asaccharovorans</name>
    <dbReference type="NCBI Taxonomy" id="28210"/>
    <lineage>
        <taxon>Bacteria</taxon>
        <taxon>Pseudomonadati</taxon>
        <taxon>Pseudomonadota</taxon>
        <taxon>Alphaproteobacteria</taxon>
        <taxon>Hyphomicrobiales</taxon>
        <taxon>Chelatococcaceae</taxon>
        <taxon>Chelatococcus</taxon>
    </lineage>
</organism>
<name>A0A2V3UVN8_9HYPH</name>
<keyword evidence="3" id="KW-0804">Transcription</keyword>
<protein>
    <submittedName>
        <fullName evidence="6">LacI family transcriptional regulator</fullName>
    </submittedName>
</protein>
<dbReference type="Proteomes" id="UP000248021">
    <property type="component" value="Unassembled WGS sequence"/>
</dbReference>
<dbReference type="Pfam" id="PF00356">
    <property type="entry name" value="LacI"/>
    <property type="match status" value="1"/>
</dbReference>
<proteinExistence type="predicted"/>
<gene>
    <name evidence="6" type="ORF">C7450_101547</name>
</gene>
<dbReference type="SUPFAM" id="SSF47413">
    <property type="entry name" value="lambda repressor-like DNA-binding domains"/>
    <property type="match status" value="1"/>
</dbReference>
<evidence type="ECO:0000256" key="4">
    <source>
        <dbReference type="SAM" id="MobiDB-lite"/>
    </source>
</evidence>
<evidence type="ECO:0000256" key="2">
    <source>
        <dbReference type="ARBA" id="ARBA00023125"/>
    </source>
</evidence>
<dbReference type="PANTHER" id="PTHR30146">
    <property type="entry name" value="LACI-RELATED TRANSCRIPTIONAL REPRESSOR"/>
    <property type="match status" value="1"/>
</dbReference>
<sequence length="350" mass="38009">MATPTLATVAKLAGVSTATVSRALQRPDKVQPETRRRIMEAVAATGFVPNSQARNLRSRASRTVILLVRDISNPFYLEIYKGVEEAAVEAGYSVLMGDARDDDQRIQHYVDTVRARHADGLILMIGRFPEALKAEIPRLPPIVIALETFPDIALPTVRIDNIAASREAVNHLIGLGHRRIAHITGPMPERLALDRLAGYRAALAEHGIGEDEALVLNGDFSLAAGRRAVRRLFETDTAFTAIFAASDQMAVGAISELRARGHHVPADISVVGFDDIVLADAFEPPLTTVHQPRFAIGRQAMAQMIAMLSNKAPATTPDILMETRLIIRGSTGPRHGVARRSRLRGHVSSA</sequence>
<dbReference type="GO" id="GO:0000976">
    <property type="term" value="F:transcription cis-regulatory region binding"/>
    <property type="evidence" value="ECO:0007669"/>
    <property type="project" value="TreeGrafter"/>
</dbReference>
<keyword evidence="1" id="KW-0805">Transcription regulation</keyword>
<dbReference type="CDD" id="cd01392">
    <property type="entry name" value="HTH_LacI"/>
    <property type="match status" value="1"/>
</dbReference>
<dbReference type="SMART" id="SM00354">
    <property type="entry name" value="HTH_LACI"/>
    <property type="match status" value="1"/>
</dbReference>
<dbReference type="Gene3D" id="3.40.50.2300">
    <property type="match status" value="2"/>
</dbReference>
<dbReference type="InterPro" id="IPR010982">
    <property type="entry name" value="Lambda_DNA-bd_dom_sf"/>
</dbReference>
<accession>A0A2V3UVN8</accession>
<evidence type="ECO:0000259" key="5">
    <source>
        <dbReference type="PROSITE" id="PS50932"/>
    </source>
</evidence>
<feature type="compositionally biased region" description="Basic residues" evidence="4">
    <location>
        <begin position="336"/>
        <end position="350"/>
    </location>
</feature>
<evidence type="ECO:0000256" key="3">
    <source>
        <dbReference type="ARBA" id="ARBA00023163"/>
    </source>
</evidence>
<reference evidence="6 7" key="1">
    <citation type="submission" date="2018-05" db="EMBL/GenBank/DDBJ databases">
        <title>Genomic Encyclopedia of Type Strains, Phase IV (KMG-IV): sequencing the most valuable type-strain genomes for metagenomic binning, comparative biology and taxonomic classification.</title>
        <authorList>
            <person name="Goeker M."/>
        </authorList>
    </citation>
    <scope>NUCLEOTIDE SEQUENCE [LARGE SCALE GENOMIC DNA]</scope>
    <source>
        <strain evidence="6 7">DSM 6462</strain>
    </source>
</reference>
<dbReference type="CDD" id="cd06284">
    <property type="entry name" value="PBP1_LacI-like"/>
    <property type="match status" value="1"/>
</dbReference>
<dbReference type="PROSITE" id="PS50932">
    <property type="entry name" value="HTH_LACI_2"/>
    <property type="match status" value="1"/>
</dbReference>
<evidence type="ECO:0000256" key="1">
    <source>
        <dbReference type="ARBA" id="ARBA00023015"/>
    </source>
</evidence>
<dbReference type="EMBL" id="QJJK01000001">
    <property type="protein sequence ID" value="PXW64788.1"/>
    <property type="molecule type" value="Genomic_DNA"/>
</dbReference>
<evidence type="ECO:0000313" key="7">
    <source>
        <dbReference type="Proteomes" id="UP000248021"/>
    </source>
</evidence>
<feature type="domain" description="HTH lacI-type" evidence="5">
    <location>
        <begin position="4"/>
        <end position="58"/>
    </location>
</feature>
<dbReference type="OrthoDB" id="7170131at2"/>
<dbReference type="PANTHER" id="PTHR30146:SF109">
    <property type="entry name" value="HTH-TYPE TRANSCRIPTIONAL REGULATOR GALS"/>
    <property type="match status" value="1"/>
</dbReference>
<keyword evidence="7" id="KW-1185">Reference proteome</keyword>
<dbReference type="SUPFAM" id="SSF53822">
    <property type="entry name" value="Periplasmic binding protein-like I"/>
    <property type="match status" value="1"/>
</dbReference>
<evidence type="ECO:0000313" key="6">
    <source>
        <dbReference type="EMBL" id="PXW64788.1"/>
    </source>
</evidence>
<feature type="region of interest" description="Disordered" evidence="4">
    <location>
        <begin position="331"/>
        <end position="350"/>
    </location>
</feature>
<comment type="caution">
    <text evidence="6">The sequence shown here is derived from an EMBL/GenBank/DDBJ whole genome shotgun (WGS) entry which is preliminary data.</text>
</comment>
<dbReference type="InterPro" id="IPR028082">
    <property type="entry name" value="Peripla_BP_I"/>
</dbReference>
<keyword evidence="2" id="KW-0238">DNA-binding</keyword>
<dbReference type="RefSeq" id="WP_110372822.1">
    <property type="nucleotide sequence ID" value="NZ_JAHBRY010000001.1"/>
</dbReference>
<dbReference type="Gene3D" id="1.10.260.40">
    <property type="entry name" value="lambda repressor-like DNA-binding domains"/>
    <property type="match status" value="1"/>
</dbReference>
<dbReference type="InterPro" id="IPR000843">
    <property type="entry name" value="HTH_LacI"/>
</dbReference>
<dbReference type="AlphaFoldDB" id="A0A2V3UVN8"/>
<dbReference type="InterPro" id="IPR046335">
    <property type="entry name" value="LacI/GalR-like_sensor"/>
</dbReference>
<dbReference type="GO" id="GO:0003700">
    <property type="term" value="F:DNA-binding transcription factor activity"/>
    <property type="evidence" value="ECO:0007669"/>
    <property type="project" value="TreeGrafter"/>
</dbReference>